<keyword evidence="2" id="KW-0547">Nucleotide-binding</keyword>
<dbReference type="OrthoDB" id="5296765at2"/>
<keyword evidence="3 6" id="KW-0067">ATP-binding</keyword>
<comment type="caution">
    <text evidence="6">The sequence shown here is derived from an EMBL/GenBank/DDBJ whole genome shotgun (WGS) entry which is preliminary data.</text>
</comment>
<dbReference type="CDD" id="cd03214">
    <property type="entry name" value="ABC_Iron-Siderophores_B12_Hemin"/>
    <property type="match status" value="1"/>
</dbReference>
<accession>A0A1B7M2X9</accession>
<evidence type="ECO:0000256" key="2">
    <source>
        <dbReference type="ARBA" id="ARBA00022741"/>
    </source>
</evidence>
<dbReference type="PROSITE" id="PS50893">
    <property type="entry name" value="ABC_TRANSPORTER_2"/>
    <property type="match status" value="1"/>
</dbReference>
<evidence type="ECO:0000256" key="4">
    <source>
        <dbReference type="ARBA" id="ARBA00022967"/>
    </source>
</evidence>
<feature type="domain" description="ABC transporter" evidence="5">
    <location>
        <begin position="12"/>
        <end position="245"/>
    </location>
</feature>
<proteinExistence type="predicted"/>
<dbReference type="EMBL" id="LXEY01000006">
    <property type="protein sequence ID" value="OAV62931.1"/>
    <property type="molecule type" value="Genomic_DNA"/>
</dbReference>
<keyword evidence="4" id="KW-1278">Translocase</keyword>
<reference evidence="6 7" key="1">
    <citation type="submission" date="2016-04" db="EMBL/GenBank/DDBJ databases">
        <title>First whole genome shotgun sequence of the bacterium Enteractinococcus sp. strain UASWS1574.</title>
        <authorList>
            <person name="Crovadore J."/>
            <person name="Chablais R."/>
            <person name="Lefort F."/>
        </authorList>
    </citation>
    <scope>NUCLEOTIDE SEQUENCE [LARGE SCALE GENOMIC DNA]</scope>
    <source>
        <strain evidence="6 7">UASWS1574</strain>
    </source>
</reference>
<dbReference type="PANTHER" id="PTHR42794:SF1">
    <property type="entry name" value="HEMIN IMPORT ATP-BINDING PROTEIN HMUV"/>
    <property type="match status" value="1"/>
</dbReference>
<evidence type="ECO:0000313" key="7">
    <source>
        <dbReference type="Proteomes" id="UP000078292"/>
    </source>
</evidence>
<dbReference type="InterPro" id="IPR003593">
    <property type="entry name" value="AAA+_ATPase"/>
</dbReference>
<dbReference type="STRING" id="1837282.A6F49_03790"/>
<keyword evidence="7" id="KW-1185">Reference proteome</keyword>
<gene>
    <name evidence="6" type="ORF">A6F49_03790</name>
</gene>
<dbReference type="FunFam" id="3.40.50.300:FF:000134">
    <property type="entry name" value="Iron-enterobactin ABC transporter ATP-binding protein"/>
    <property type="match status" value="1"/>
</dbReference>
<keyword evidence="1" id="KW-0813">Transport</keyword>
<dbReference type="AlphaFoldDB" id="A0A1B7M2X9"/>
<evidence type="ECO:0000256" key="1">
    <source>
        <dbReference type="ARBA" id="ARBA00022448"/>
    </source>
</evidence>
<name>A0A1B7M2X9_9MICC</name>
<dbReference type="InterPro" id="IPR017871">
    <property type="entry name" value="ABC_transporter-like_CS"/>
</dbReference>
<dbReference type="RefSeq" id="WP_043055966.1">
    <property type="nucleotide sequence ID" value="NZ_LXEY01000006.1"/>
</dbReference>
<dbReference type="SUPFAM" id="SSF52540">
    <property type="entry name" value="P-loop containing nucleoside triphosphate hydrolases"/>
    <property type="match status" value="1"/>
</dbReference>
<dbReference type="Proteomes" id="UP000078292">
    <property type="component" value="Unassembled WGS sequence"/>
</dbReference>
<evidence type="ECO:0000256" key="3">
    <source>
        <dbReference type="ARBA" id="ARBA00022840"/>
    </source>
</evidence>
<protein>
    <submittedName>
        <fullName evidence="6">Hemin ABC transporter ATP-binding protein</fullName>
    </submittedName>
</protein>
<dbReference type="NCBIfam" id="NF010068">
    <property type="entry name" value="PRK13548.1"/>
    <property type="match status" value="1"/>
</dbReference>
<dbReference type="Pfam" id="PF00005">
    <property type="entry name" value="ABC_tran"/>
    <property type="match status" value="1"/>
</dbReference>
<dbReference type="Gene3D" id="3.40.50.300">
    <property type="entry name" value="P-loop containing nucleotide triphosphate hydrolases"/>
    <property type="match status" value="1"/>
</dbReference>
<dbReference type="SMART" id="SM00382">
    <property type="entry name" value="AAA"/>
    <property type="match status" value="1"/>
</dbReference>
<evidence type="ECO:0000313" key="6">
    <source>
        <dbReference type="EMBL" id="OAV62931.1"/>
    </source>
</evidence>
<dbReference type="PROSITE" id="PS00211">
    <property type="entry name" value="ABC_TRANSPORTER_1"/>
    <property type="match status" value="1"/>
</dbReference>
<dbReference type="PANTHER" id="PTHR42794">
    <property type="entry name" value="HEMIN IMPORT ATP-BINDING PROTEIN HMUV"/>
    <property type="match status" value="1"/>
</dbReference>
<sequence>MTVTSIQTTVAQALHSVSYQTGSHKIIKDVSLQVNYGEVLALVGPNGAGKSTLLGLLAGDLHPTAGSVSLEGRDLADWDAKELARMRAVLLQANQVAFSFTARDVIDMGRAPWIGTAESAEDDEAITQAIALTDVGHLTGRTFPTLSGGEKARVSLARVIAQRTRIVMLDEPTAALDLRHQEEVLTIARNIAAQGRAVIVVLHDLSLSAAYADQVAMLHQGQLAAVGQPAEVLTAQRVQDIYGIQVRIIHDPDTGRPIVLPRRSL</sequence>
<organism evidence="6 7">
    <name type="scientific">Enteractinococcus helveticum</name>
    <dbReference type="NCBI Taxonomy" id="1837282"/>
    <lineage>
        <taxon>Bacteria</taxon>
        <taxon>Bacillati</taxon>
        <taxon>Actinomycetota</taxon>
        <taxon>Actinomycetes</taxon>
        <taxon>Micrococcales</taxon>
        <taxon>Micrococcaceae</taxon>
    </lineage>
</organism>
<evidence type="ECO:0000259" key="5">
    <source>
        <dbReference type="PROSITE" id="PS50893"/>
    </source>
</evidence>
<dbReference type="GO" id="GO:0016887">
    <property type="term" value="F:ATP hydrolysis activity"/>
    <property type="evidence" value="ECO:0007669"/>
    <property type="project" value="InterPro"/>
</dbReference>
<dbReference type="InterPro" id="IPR003439">
    <property type="entry name" value="ABC_transporter-like_ATP-bd"/>
</dbReference>
<dbReference type="InterPro" id="IPR027417">
    <property type="entry name" value="P-loop_NTPase"/>
</dbReference>
<dbReference type="GO" id="GO:0005524">
    <property type="term" value="F:ATP binding"/>
    <property type="evidence" value="ECO:0007669"/>
    <property type="project" value="UniProtKB-KW"/>
</dbReference>